<organism evidence="1 2">
    <name type="scientific">Paenibacillus pseudetheri</name>
    <dbReference type="NCBI Taxonomy" id="2897682"/>
    <lineage>
        <taxon>Bacteria</taxon>
        <taxon>Bacillati</taxon>
        <taxon>Bacillota</taxon>
        <taxon>Bacilli</taxon>
        <taxon>Bacillales</taxon>
        <taxon>Paenibacillaceae</taxon>
        <taxon>Paenibacillus</taxon>
    </lineage>
</organism>
<dbReference type="Proteomes" id="UP000838749">
    <property type="component" value="Unassembled WGS sequence"/>
</dbReference>
<dbReference type="RefSeq" id="WP_234533576.1">
    <property type="nucleotide sequence ID" value="NZ_CAKMAB010000009.1"/>
</dbReference>
<sequence>MSVNISQDINLIGSYPTPDQINQRNYLNSHQDLMLDFVTKQRAGQNPPLPDDPHNFNGMKRDLLPSQVQSLVNCANVPINLQSFGFVFAGPSQFGPFKAELVKITFVDVPHGIFGTLMMMDSGLIQPVVFKFYQVWAVSLTC</sequence>
<gene>
    <name evidence="1" type="ORF">PAECIP111894_02106</name>
</gene>
<protein>
    <submittedName>
        <fullName evidence="1">Uncharacterized protein</fullName>
    </submittedName>
</protein>
<comment type="caution">
    <text evidence="1">The sequence shown here is derived from an EMBL/GenBank/DDBJ whole genome shotgun (WGS) entry which is preliminary data.</text>
</comment>
<reference evidence="1" key="1">
    <citation type="submission" date="2021-12" db="EMBL/GenBank/DDBJ databases">
        <authorList>
            <person name="Criscuolo A."/>
        </authorList>
    </citation>
    <scope>NUCLEOTIDE SEQUENCE</scope>
    <source>
        <strain evidence="1">CIP111894</strain>
    </source>
</reference>
<accession>A0ABM9BB72</accession>
<evidence type="ECO:0000313" key="2">
    <source>
        <dbReference type="Proteomes" id="UP000838749"/>
    </source>
</evidence>
<keyword evidence="2" id="KW-1185">Reference proteome</keyword>
<proteinExistence type="predicted"/>
<name>A0ABM9BB72_9BACL</name>
<evidence type="ECO:0000313" key="1">
    <source>
        <dbReference type="EMBL" id="CAH1055953.1"/>
    </source>
</evidence>
<dbReference type="EMBL" id="CAKMAB010000009">
    <property type="protein sequence ID" value="CAH1055953.1"/>
    <property type="molecule type" value="Genomic_DNA"/>
</dbReference>